<evidence type="ECO:0000313" key="3">
    <source>
        <dbReference type="Proteomes" id="UP000663908"/>
    </source>
</evidence>
<organism evidence="2 3">
    <name type="scientific">Streptomyces cyanogenus</name>
    <dbReference type="NCBI Taxonomy" id="80860"/>
    <lineage>
        <taxon>Bacteria</taxon>
        <taxon>Bacillati</taxon>
        <taxon>Actinomycetota</taxon>
        <taxon>Actinomycetes</taxon>
        <taxon>Kitasatosporales</taxon>
        <taxon>Streptomycetaceae</taxon>
        <taxon>Streptomyces</taxon>
    </lineage>
</organism>
<dbReference type="Proteomes" id="UP000663908">
    <property type="component" value="Chromosome"/>
</dbReference>
<evidence type="ECO:0000313" key="2">
    <source>
        <dbReference type="EMBL" id="QTD96945.1"/>
    </source>
</evidence>
<reference evidence="2 3" key="1">
    <citation type="submission" date="2021-03" db="EMBL/GenBank/DDBJ databases">
        <title>Complete genome sequence of Streptomyces cyanogenus S136, producer of anticancer angucycline landomycin A.</title>
        <authorList>
            <person name="Hrab P."/>
            <person name="Ruckert C."/>
            <person name="Busche T."/>
            <person name="Ostash I."/>
            <person name="Kalinowski J."/>
            <person name="Fedorenko V."/>
            <person name="Yushchuk O."/>
            <person name="Ostash B."/>
        </authorList>
    </citation>
    <scope>NUCLEOTIDE SEQUENCE [LARGE SCALE GENOMIC DNA]</scope>
    <source>
        <strain evidence="2 3">S136</strain>
    </source>
</reference>
<proteinExistence type="predicted"/>
<name>A0ABX7TNQ7_STRCY</name>
<evidence type="ECO:0000256" key="1">
    <source>
        <dbReference type="SAM" id="MobiDB-lite"/>
    </source>
</evidence>
<feature type="region of interest" description="Disordered" evidence="1">
    <location>
        <begin position="53"/>
        <end position="81"/>
    </location>
</feature>
<gene>
    <name evidence="2" type="ORF">S1361_06250</name>
</gene>
<accession>A0ABX7TNQ7</accession>
<keyword evidence="3" id="KW-1185">Reference proteome</keyword>
<dbReference type="EMBL" id="CP071839">
    <property type="protein sequence ID" value="QTD96945.1"/>
    <property type="molecule type" value="Genomic_DNA"/>
</dbReference>
<protein>
    <submittedName>
        <fullName evidence="2">Uncharacterized protein</fullName>
    </submittedName>
</protein>
<sequence>MMVLVTSNPDPSRYHLLLTSDGRPIQHGWWGSEETARDKFRRWIGEHGSLPDARVTLTDEDTGEQLDAWPDDSPGIVSGPG</sequence>